<dbReference type="HAMAP" id="MF_01468">
    <property type="entry name" value="RNase_Mini_III"/>
    <property type="match status" value="1"/>
</dbReference>
<evidence type="ECO:0000256" key="4">
    <source>
        <dbReference type="HAMAP-Rule" id="MF_01468"/>
    </source>
</evidence>
<comment type="caution">
    <text evidence="6">The sequence shown here is derived from an EMBL/GenBank/DDBJ whole genome shotgun (WGS) entry which is preliminary data.</text>
</comment>
<feature type="active site" evidence="4">
    <location>
        <position position="23"/>
    </location>
</feature>
<reference evidence="7" key="1">
    <citation type="submission" date="2020-07" db="EMBL/GenBank/DDBJ databases">
        <authorList>
            <person name="Partida-Martinez L."/>
            <person name="Huntemann M."/>
            <person name="Clum A."/>
            <person name="Wang J."/>
            <person name="Palaniappan K."/>
            <person name="Ritter S."/>
            <person name="Chen I.-M."/>
            <person name="Stamatis D."/>
            <person name="Reddy T."/>
            <person name="O'Malley R."/>
            <person name="Daum C."/>
            <person name="Shapiro N."/>
            <person name="Ivanova N."/>
            <person name="Kyrpides N."/>
            <person name="Woyke T."/>
        </authorList>
    </citation>
    <scope>NUCLEOTIDE SEQUENCE [LARGE SCALE GENOMIC DNA]</scope>
    <source>
        <strain evidence="7">AT2.8</strain>
    </source>
</reference>
<keyword evidence="4" id="KW-0694">RNA-binding</keyword>
<name>A0A852TL01_9BACI</name>
<dbReference type="Pfam" id="PF00636">
    <property type="entry name" value="Ribonuclease_3"/>
    <property type="match status" value="1"/>
</dbReference>
<keyword evidence="4" id="KW-0699">rRNA-binding</keyword>
<dbReference type="GO" id="GO:0005737">
    <property type="term" value="C:cytoplasm"/>
    <property type="evidence" value="ECO:0007669"/>
    <property type="project" value="UniProtKB-SubCell"/>
</dbReference>
<dbReference type="PIRSF" id="PIRSF005520">
    <property type="entry name" value="UCP005520"/>
    <property type="match status" value="1"/>
</dbReference>
<organism evidence="6 7">
    <name type="scientific">Neobacillus niacini</name>
    <dbReference type="NCBI Taxonomy" id="86668"/>
    <lineage>
        <taxon>Bacteria</taxon>
        <taxon>Bacillati</taxon>
        <taxon>Bacillota</taxon>
        <taxon>Bacilli</taxon>
        <taxon>Bacillales</taxon>
        <taxon>Bacillaceae</taxon>
        <taxon>Neobacillus</taxon>
    </lineage>
</organism>
<dbReference type="GO" id="GO:0004525">
    <property type="term" value="F:ribonuclease III activity"/>
    <property type="evidence" value="ECO:0007669"/>
    <property type="project" value="InterPro"/>
</dbReference>
<keyword evidence="2 4" id="KW-0255">Endonuclease</keyword>
<dbReference type="Gene3D" id="1.10.1520.10">
    <property type="entry name" value="Ribonuclease III domain"/>
    <property type="match status" value="1"/>
</dbReference>
<dbReference type="InterPro" id="IPR000999">
    <property type="entry name" value="RNase_III_dom"/>
</dbReference>
<evidence type="ECO:0000256" key="1">
    <source>
        <dbReference type="ARBA" id="ARBA00022722"/>
    </source>
</evidence>
<dbReference type="InterPro" id="IPR008226">
    <property type="entry name" value="Mini3_fam"/>
</dbReference>
<evidence type="ECO:0000259" key="5">
    <source>
        <dbReference type="SMART" id="SM00535"/>
    </source>
</evidence>
<keyword evidence="4" id="KW-0698">rRNA processing</keyword>
<dbReference type="GO" id="GO:0019843">
    <property type="term" value="F:rRNA binding"/>
    <property type="evidence" value="ECO:0007669"/>
    <property type="project" value="UniProtKB-UniRule"/>
</dbReference>
<reference evidence="7" key="2">
    <citation type="submission" date="2020-08" db="EMBL/GenBank/DDBJ databases">
        <title>The Agave Microbiome: Exploring the role of microbial communities in plant adaptations to desert environments.</title>
        <authorList>
            <person name="Partida-Martinez L.P."/>
        </authorList>
    </citation>
    <scope>NUCLEOTIDE SEQUENCE [LARGE SCALE GENOMIC DNA]</scope>
    <source>
        <strain evidence="7">AT2.8</strain>
    </source>
</reference>
<dbReference type="EMBL" id="JACCBX010000022">
    <property type="protein sequence ID" value="NYE09432.1"/>
    <property type="molecule type" value="Genomic_DNA"/>
</dbReference>
<dbReference type="AlphaFoldDB" id="A0A852TL01"/>
<keyword evidence="1 4" id="KW-0540">Nuclease</keyword>
<evidence type="ECO:0000256" key="2">
    <source>
        <dbReference type="ARBA" id="ARBA00022759"/>
    </source>
</evidence>
<keyword evidence="3 4" id="KW-0378">Hydrolase</keyword>
<dbReference type="PANTHER" id="PTHR34276">
    <property type="entry name" value="MINI-RIBONUCLEASE 3"/>
    <property type="match status" value="1"/>
</dbReference>
<dbReference type="EC" id="3.1.26.-" evidence="4"/>
<evidence type="ECO:0000313" key="6">
    <source>
        <dbReference type="EMBL" id="NYE09432.1"/>
    </source>
</evidence>
<keyword evidence="4" id="KW-0690">Ribosome biogenesis</keyword>
<comment type="subcellular location">
    <subcellularLocation>
        <location evidence="4">Cytoplasm</location>
    </subcellularLocation>
</comment>
<comment type="function">
    <text evidence="4">Involved in correct processing of both the 5' and 3' ends of 23S rRNA precursor. Processes 30S rRNA precursor transcript even in absence of ribonuclease 3 (Rnc); Rnc processes 30S rRNA into smaller rRNA precursors.</text>
</comment>
<keyword evidence="4" id="KW-0963">Cytoplasm</keyword>
<evidence type="ECO:0000313" key="7">
    <source>
        <dbReference type="Proteomes" id="UP000548423"/>
    </source>
</evidence>
<dbReference type="GO" id="GO:0006364">
    <property type="term" value="P:rRNA processing"/>
    <property type="evidence" value="ECO:0007669"/>
    <property type="project" value="UniProtKB-UniRule"/>
</dbReference>
<feature type="domain" description="RNase III" evidence="5">
    <location>
        <begin position="5"/>
        <end position="137"/>
    </location>
</feature>
<gene>
    <name evidence="4" type="primary">mrnC</name>
    <name evidence="6" type="ORF">F4694_006311</name>
</gene>
<protein>
    <recommendedName>
        <fullName evidence="4">Mini-ribonuclease 3</fullName>
        <shortName evidence="4">Mini-3</shortName>
        <shortName evidence="4">Mini-RNase 3</shortName>
        <ecNumber evidence="4">3.1.26.-</ecNumber>
    </recommendedName>
    <alternativeName>
        <fullName evidence="4">Mini-RNase III</fullName>
        <shortName evidence="4">Mini-III</shortName>
    </alternativeName>
</protein>
<dbReference type="SUPFAM" id="SSF69065">
    <property type="entry name" value="RNase III domain-like"/>
    <property type="match status" value="1"/>
</dbReference>
<keyword evidence="4" id="KW-0460">Magnesium</keyword>
<sequence length="144" mass="16712">MLDYQEKVNANQLNSLALAYMGDAVYETYVRRHLLQSGKVKPNHLHREGTTYVSAKAQCHVLFQMMDENLLSEEEMAVVKRGRNAKSGTVPKNTDVQTYHYSTAFEALMGFLYLTENTERLEELIVKSFEFVEKRKEEQANERK</sequence>
<proteinExistence type="inferred from homology"/>
<evidence type="ECO:0000256" key="3">
    <source>
        <dbReference type="ARBA" id="ARBA00022801"/>
    </source>
</evidence>
<comment type="cofactor">
    <cofactor evidence="4">
        <name>Mg(2+)</name>
        <dbReference type="ChEBI" id="CHEBI:18420"/>
    </cofactor>
</comment>
<dbReference type="SMART" id="SM00535">
    <property type="entry name" value="RIBOc"/>
    <property type="match status" value="1"/>
</dbReference>
<dbReference type="Proteomes" id="UP000548423">
    <property type="component" value="Unassembled WGS sequence"/>
</dbReference>
<dbReference type="InterPro" id="IPR036389">
    <property type="entry name" value="RNase_III_sf"/>
</dbReference>
<comment type="similarity">
    <text evidence="4">Belongs to the MrnC RNase family.</text>
</comment>
<accession>A0A852TL01</accession>
<dbReference type="PANTHER" id="PTHR34276:SF1">
    <property type="entry name" value="MINI-RIBONUCLEASE 3"/>
    <property type="match status" value="1"/>
</dbReference>
<comment type="subunit">
    <text evidence="4">Homodimer.</text>
</comment>